<keyword evidence="2" id="KW-0732">Signal</keyword>
<gene>
    <name evidence="3" type="ORF">V8Q02_31825</name>
</gene>
<evidence type="ECO:0000256" key="2">
    <source>
        <dbReference type="SAM" id="SignalP"/>
    </source>
</evidence>
<name>A0ABU8CUN5_9HYPH</name>
<feature type="chain" id="PRO_5045648628" description="Lipoprotein" evidence="2">
    <location>
        <begin position="18"/>
        <end position="113"/>
    </location>
</feature>
<dbReference type="RefSeq" id="WP_264399548.1">
    <property type="nucleotide sequence ID" value="NZ_JBAMYB010000024.1"/>
</dbReference>
<protein>
    <recommendedName>
        <fullName evidence="5">Lipoprotein</fullName>
    </recommendedName>
</protein>
<dbReference type="Proteomes" id="UP001531129">
    <property type="component" value="Unassembled WGS sequence"/>
</dbReference>
<keyword evidence="1" id="KW-0175">Coiled coil</keyword>
<evidence type="ECO:0008006" key="5">
    <source>
        <dbReference type="Google" id="ProtNLM"/>
    </source>
</evidence>
<evidence type="ECO:0000313" key="4">
    <source>
        <dbReference type="Proteomes" id="UP001531129"/>
    </source>
</evidence>
<dbReference type="PROSITE" id="PS51257">
    <property type="entry name" value="PROKAR_LIPOPROTEIN"/>
    <property type="match status" value="1"/>
</dbReference>
<evidence type="ECO:0000256" key="1">
    <source>
        <dbReference type="SAM" id="Coils"/>
    </source>
</evidence>
<proteinExistence type="predicted"/>
<feature type="signal peptide" evidence="2">
    <location>
        <begin position="1"/>
        <end position="17"/>
    </location>
</feature>
<feature type="coiled-coil region" evidence="1">
    <location>
        <begin position="67"/>
        <end position="107"/>
    </location>
</feature>
<sequence length="113" mass="12394">MRTRTITSFSIILLSIAAGGLSGCQSSCTGDPRFDNYWCARGNLSDGTYARQTADLRHTAADRQIEAASLRARLETRQAELAAARSQNSSAAQIRRLEGEIATLRQQISYLSR</sequence>
<reference evidence="3 4" key="1">
    <citation type="submission" date="2024-01" db="EMBL/GenBank/DDBJ databases">
        <title>Draft genome sequences of three bacterial strains isolated from Acacia saligna represent a potential new species within the genus Rhizobium.</title>
        <authorList>
            <person name="Tambong J.T."/>
            <person name="Mnasri B."/>
        </authorList>
    </citation>
    <scope>NUCLEOTIDE SEQUENCE [LARGE SCALE GENOMIC DNA]</scope>
    <source>
        <strain evidence="3 4">1AS12I</strain>
    </source>
</reference>
<organism evidence="3 4">
    <name type="scientific">Rhizobium aouanii</name>
    <dbReference type="NCBI Taxonomy" id="3118145"/>
    <lineage>
        <taxon>Bacteria</taxon>
        <taxon>Pseudomonadati</taxon>
        <taxon>Pseudomonadota</taxon>
        <taxon>Alphaproteobacteria</taxon>
        <taxon>Hyphomicrobiales</taxon>
        <taxon>Rhizobiaceae</taxon>
        <taxon>Rhizobium/Agrobacterium group</taxon>
        <taxon>Rhizobium</taxon>
    </lineage>
</organism>
<keyword evidence="4" id="KW-1185">Reference proteome</keyword>
<comment type="caution">
    <text evidence="3">The sequence shown here is derived from an EMBL/GenBank/DDBJ whole genome shotgun (WGS) entry which is preliminary data.</text>
</comment>
<accession>A0ABU8CUN5</accession>
<evidence type="ECO:0000313" key="3">
    <source>
        <dbReference type="EMBL" id="MEI1252553.1"/>
    </source>
</evidence>
<dbReference type="EMBL" id="JBAMYC010000026">
    <property type="protein sequence ID" value="MEI1252553.1"/>
    <property type="molecule type" value="Genomic_DNA"/>
</dbReference>